<evidence type="ECO:0000259" key="1">
    <source>
        <dbReference type="Pfam" id="PF13403"/>
    </source>
</evidence>
<protein>
    <submittedName>
        <fullName evidence="3">Hint domain-containing protein</fullName>
    </submittedName>
</protein>
<reference evidence="3 5" key="2">
    <citation type="submission" date="2023-02" db="EMBL/GenBank/DDBJ databases">
        <title>Population genomics of bacteria associated with diatom.</title>
        <authorList>
            <person name="Xie J."/>
            <person name="Wang H."/>
        </authorList>
    </citation>
    <scope>NUCLEOTIDE SEQUENCE [LARGE SCALE GENOMIC DNA]</scope>
    <source>
        <strain evidence="3 5">PT47_8</strain>
    </source>
</reference>
<dbReference type="Proteomes" id="UP000092565">
    <property type="component" value="Chromosome"/>
</dbReference>
<sequence>MAQKTIEVINLGAMADLDPDEQDAVAENAAALVGMTFGSAESPLYQQLDYLTLDDPSGDGAVSSNDYGWSPEDVIFDGIASGLDSVIDYQVDLVFNDGSTAAAEILLLQDMSGRTFLAPFLVGSAKNDVLNDGGIRSMTFTGIVNDAGTHAYVDREADAFVVCFLEGTRIRAAAGEVPVERLSVGDLVETLDHGFQPLIWLGQETVSAGRRTSPIRLREKALGAGFPERDLYLSPQHRVLFDSPIAGRMFGTDQVFVPATKMIDLPGVTQPVVQARHHYWHLMLKRHEILFAEGAPVESFLPGPIALAGLSPENRASLRKRLPFLMQGQPAPSAARPCISGAAAANLVRRHRRNKRPPLANPAAWEASSGMLWDRA</sequence>
<name>A0A1B0ZUY0_9RHOB</name>
<evidence type="ECO:0000313" key="2">
    <source>
        <dbReference type="EMBL" id="ANP37962.1"/>
    </source>
</evidence>
<evidence type="ECO:0000313" key="5">
    <source>
        <dbReference type="Proteomes" id="UP001218364"/>
    </source>
</evidence>
<dbReference type="OrthoDB" id="6305173at2"/>
<dbReference type="RefSeq" id="WP_065272700.1">
    <property type="nucleotide sequence ID" value="NZ_CP015124.1"/>
</dbReference>
<evidence type="ECO:0000313" key="4">
    <source>
        <dbReference type="Proteomes" id="UP000092565"/>
    </source>
</evidence>
<keyword evidence="4" id="KW-1185">Reference proteome</keyword>
<gene>
    <name evidence="2" type="ORF">JL2886_03076</name>
    <name evidence="3" type="ORF">PXK24_06940</name>
</gene>
<dbReference type="SUPFAM" id="SSF51294">
    <property type="entry name" value="Hedgehog/intein (Hint) domain"/>
    <property type="match status" value="1"/>
</dbReference>
<feature type="domain" description="Hedgehog/Intein (Hint)" evidence="1">
    <location>
        <begin position="162"/>
        <end position="303"/>
    </location>
</feature>
<dbReference type="EMBL" id="CP015124">
    <property type="protein sequence ID" value="ANP37962.1"/>
    <property type="molecule type" value="Genomic_DNA"/>
</dbReference>
<dbReference type="AlphaFoldDB" id="A0A1B0ZUY0"/>
<dbReference type="InterPro" id="IPR036844">
    <property type="entry name" value="Hint_dom_sf"/>
</dbReference>
<dbReference type="EMBL" id="JARCJK010000002">
    <property type="protein sequence ID" value="MDE4165424.1"/>
    <property type="molecule type" value="Genomic_DNA"/>
</dbReference>
<dbReference type="InterPro" id="IPR028992">
    <property type="entry name" value="Hedgehog/Intein_dom"/>
</dbReference>
<proteinExistence type="predicted"/>
<reference evidence="2 4" key="1">
    <citation type="submission" date="2016-04" db="EMBL/GenBank/DDBJ databases">
        <authorList>
            <person name="Evans L.H."/>
            <person name="Alamgir A."/>
            <person name="Owens N."/>
            <person name="Weber N.D."/>
            <person name="Virtaneva K."/>
            <person name="Barbian K."/>
            <person name="Babar A."/>
            <person name="Rosenke K."/>
        </authorList>
    </citation>
    <scope>NUCLEOTIDE SEQUENCE [LARGE SCALE GENOMIC DNA]</scope>
    <source>
        <strain evidence="2 4">JL2886</strain>
    </source>
</reference>
<dbReference type="Pfam" id="PF13403">
    <property type="entry name" value="Hint_2"/>
    <property type="match status" value="1"/>
</dbReference>
<accession>A0A1B0ZUY0</accession>
<organism evidence="2 4">
    <name type="scientific">Phaeobacter gallaeciensis</name>
    <dbReference type="NCBI Taxonomy" id="60890"/>
    <lineage>
        <taxon>Bacteria</taxon>
        <taxon>Pseudomonadati</taxon>
        <taxon>Pseudomonadota</taxon>
        <taxon>Alphaproteobacteria</taxon>
        <taxon>Rhodobacterales</taxon>
        <taxon>Roseobacteraceae</taxon>
        <taxon>Phaeobacter</taxon>
    </lineage>
</organism>
<dbReference type="Proteomes" id="UP001218364">
    <property type="component" value="Unassembled WGS sequence"/>
</dbReference>
<evidence type="ECO:0000313" key="3">
    <source>
        <dbReference type="EMBL" id="MDE4165424.1"/>
    </source>
</evidence>